<name>A0A0A9E6V0_ARUDO</name>
<dbReference type="AlphaFoldDB" id="A0A0A9E6V0"/>
<reference evidence="2" key="1">
    <citation type="submission" date="2014-09" db="EMBL/GenBank/DDBJ databases">
        <authorList>
            <person name="Magalhaes I.L.F."/>
            <person name="Oliveira U."/>
            <person name="Santos F.R."/>
            <person name="Vidigal T.H.D.A."/>
            <person name="Brescovit A.D."/>
            <person name="Santos A.J."/>
        </authorList>
    </citation>
    <scope>NUCLEOTIDE SEQUENCE</scope>
    <source>
        <tissue evidence="2">Shoot tissue taken approximately 20 cm above the soil surface</tissue>
    </source>
</reference>
<protein>
    <submittedName>
        <fullName evidence="2">Uncharacterized protein</fullName>
    </submittedName>
</protein>
<evidence type="ECO:0000256" key="1">
    <source>
        <dbReference type="SAM" id="MobiDB-lite"/>
    </source>
</evidence>
<sequence length="65" mass="7577">MPLLFRTLRWMSFRHPSSSSLQTCPWRPAAHLCLPPLSWYSSRPRGRKQTVPQPPPGSWSWVQGF</sequence>
<reference evidence="2" key="2">
    <citation type="journal article" date="2015" name="Data Brief">
        <title>Shoot transcriptome of the giant reed, Arundo donax.</title>
        <authorList>
            <person name="Barrero R.A."/>
            <person name="Guerrero F.D."/>
            <person name="Moolhuijzen P."/>
            <person name="Goolsby J.A."/>
            <person name="Tidwell J."/>
            <person name="Bellgard S.E."/>
            <person name="Bellgard M.I."/>
        </authorList>
    </citation>
    <scope>NUCLEOTIDE SEQUENCE</scope>
    <source>
        <tissue evidence="2">Shoot tissue taken approximately 20 cm above the soil surface</tissue>
    </source>
</reference>
<organism evidence="2">
    <name type="scientific">Arundo donax</name>
    <name type="common">Giant reed</name>
    <name type="synonym">Donax arundinaceus</name>
    <dbReference type="NCBI Taxonomy" id="35708"/>
    <lineage>
        <taxon>Eukaryota</taxon>
        <taxon>Viridiplantae</taxon>
        <taxon>Streptophyta</taxon>
        <taxon>Embryophyta</taxon>
        <taxon>Tracheophyta</taxon>
        <taxon>Spermatophyta</taxon>
        <taxon>Magnoliopsida</taxon>
        <taxon>Liliopsida</taxon>
        <taxon>Poales</taxon>
        <taxon>Poaceae</taxon>
        <taxon>PACMAD clade</taxon>
        <taxon>Arundinoideae</taxon>
        <taxon>Arundineae</taxon>
        <taxon>Arundo</taxon>
    </lineage>
</organism>
<accession>A0A0A9E6V0</accession>
<feature type="region of interest" description="Disordered" evidence="1">
    <location>
        <begin position="43"/>
        <end position="65"/>
    </location>
</feature>
<proteinExistence type="predicted"/>
<dbReference type="EMBL" id="GBRH01206203">
    <property type="protein sequence ID" value="JAD91692.1"/>
    <property type="molecule type" value="Transcribed_RNA"/>
</dbReference>
<evidence type="ECO:0000313" key="2">
    <source>
        <dbReference type="EMBL" id="JAD91692.1"/>
    </source>
</evidence>